<proteinExistence type="inferred from homology"/>
<dbReference type="PANTHER" id="PTHR23310">
    <property type="entry name" value="ACYL-COA-BINDING PROTEIN, ACBP"/>
    <property type="match status" value="1"/>
</dbReference>
<dbReference type="InterPro" id="IPR000582">
    <property type="entry name" value="Acyl-CoA-binding_protein"/>
</dbReference>
<sequence length="88" mass="10198">MVSQLFEDKAKEVNELKTKPNQDEMLKLYGLYKQATVGDNTNASRPSMFNMKDRYKWDAWEALKGKSQEDAESEYIALVDQLVVKYGK</sequence>
<dbReference type="STRING" id="1071381.G8BZC6"/>
<dbReference type="GO" id="GO:0005576">
    <property type="term" value="C:extracellular region"/>
    <property type="evidence" value="ECO:0007669"/>
    <property type="project" value="EnsemblFungi"/>
</dbReference>
<dbReference type="EMBL" id="HE612866">
    <property type="protein sequence ID" value="CCE65254.1"/>
    <property type="molecule type" value="Genomic_DNA"/>
</dbReference>
<dbReference type="InterPro" id="IPR014352">
    <property type="entry name" value="FERM/acyl-CoA-bd_prot_sf"/>
</dbReference>
<protein>
    <recommendedName>
        <fullName evidence="3">ACB domain-containing protein</fullName>
    </recommendedName>
</protein>
<dbReference type="HOGENOM" id="CLU_118853_4_1_1"/>
<keyword evidence="5" id="KW-1185">Reference proteome</keyword>
<evidence type="ECO:0000256" key="1">
    <source>
        <dbReference type="ARBA" id="ARBA00005567"/>
    </source>
</evidence>
<comment type="similarity">
    <text evidence="1">Belongs to the ACBP family.</text>
</comment>
<reference evidence="4 5" key="1">
    <citation type="journal article" date="2011" name="Proc. Natl. Acad. Sci. U.S.A.">
        <title>Evolutionary erosion of yeast sex chromosomes by mating-type switching accidents.</title>
        <authorList>
            <person name="Gordon J.L."/>
            <person name="Armisen D."/>
            <person name="Proux-Wera E."/>
            <person name="Oheigeartaigh S.S."/>
            <person name="Byrne K.P."/>
            <person name="Wolfe K.H."/>
        </authorList>
    </citation>
    <scope>NUCLEOTIDE SEQUENCE [LARGE SCALE GENOMIC DNA]</scope>
    <source>
        <strain evidence="5">ATCC 24235 / CBS 4417 / NBRC 1672 / NRRL Y-8282 / UCD 70-5</strain>
    </source>
</reference>
<keyword evidence="2" id="KW-0446">Lipid-binding</keyword>
<dbReference type="Pfam" id="PF00887">
    <property type="entry name" value="ACBP"/>
    <property type="match status" value="1"/>
</dbReference>
<name>G8BZC6_TETPH</name>
<evidence type="ECO:0000313" key="4">
    <source>
        <dbReference type="EMBL" id="CCE65254.1"/>
    </source>
</evidence>
<organism evidence="4 5">
    <name type="scientific">Tetrapisispora phaffii (strain ATCC 24235 / CBS 4417 / NBRC 1672 / NRRL Y-8282 / UCD 70-5)</name>
    <name type="common">Yeast</name>
    <name type="synonym">Fabospora phaffii</name>
    <dbReference type="NCBI Taxonomy" id="1071381"/>
    <lineage>
        <taxon>Eukaryota</taxon>
        <taxon>Fungi</taxon>
        <taxon>Dikarya</taxon>
        <taxon>Ascomycota</taxon>
        <taxon>Saccharomycotina</taxon>
        <taxon>Saccharomycetes</taxon>
        <taxon>Saccharomycetales</taxon>
        <taxon>Saccharomycetaceae</taxon>
        <taxon>Tetrapisispora</taxon>
    </lineage>
</organism>
<dbReference type="AlphaFoldDB" id="G8BZC6"/>
<dbReference type="PROSITE" id="PS51228">
    <property type="entry name" value="ACB_2"/>
    <property type="match status" value="1"/>
</dbReference>
<evidence type="ECO:0000259" key="3">
    <source>
        <dbReference type="PROSITE" id="PS51228"/>
    </source>
</evidence>
<dbReference type="OrthoDB" id="346910at2759"/>
<dbReference type="eggNOG" id="KOG0817">
    <property type="taxonomic scope" value="Eukaryota"/>
</dbReference>
<dbReference type="OMA" id="RYKFEAW"/>
<dbReference type="Proteomes" id="UP000005666">
    <property type="component" value="Chromosome 11"/>
</dbReference>
<dbReference type="FunFam" id="1.20.80.10:FF:000010">
    <property type="entry name" value="Acyl-CoA-binding domain-containing protein 5"/>
    <property type="match status" value="1"/>
</dbReference>
<dbReference type="GeneID" id="11533270"/>
<dbReference type="PANTHER" id="PTHR23310:SF62">
    <property type="entry name" value="ACYL-COA BINDING PROTEIN 1, ISOFORM A"/>
    <property type="match status" value="1"/>
</dbReference>
<evidence type="ECO:0000256" key="2">
    <source>
        <dbReference type="ARBA" id="ARBA00023121"/>
    </source>
</evidence>
<dbReference type="SUPFAM" id="SSF47027">
    <property type="entry name" value="Acyl-CoA binding protein"/>
    <property type="match status" value="1"/>
</dbReference>
<dbReference type="RefSeq" id="XP_003687688.1">
    <property type="nucleotide sequence ID" value="XM_003687640.1"/>
</dbReference>
<dbReference type="KEGG" id="tpf:TPHA_0K01200"/>
<accession>G8BZC6</accession>
<feature type="domain" description="ACB" evidence="3">
    <location>
        <begin position="2"/>
        <end position="88"/>
    </location>
</feature>
<gene>
    <name evidence="4" type="primary">TPHA0K01200</name>
    <name evidence="4" type="ordered locus">TPHA_0K01200</name>
</gene>
<evidence type="ECO:0000313" key="5">
    <source>
        <dbReference type="Proteomes" id="UP000005666"/>
    </source>
</evidence>
<dbReference type="Gene3D" id="1.20.80.10">
    <property type="match status" value="1"/>
</dbReference>
<dbReference type="GO" id="GO:0042761">
    <property type="term" value="P:very long-chain fatty acid biosynthetic process"/>
    <property type="evidence" value="ECO:0007669"/>
    <property type="project" value="EnsemblFungi"/>
</dbReference>
<dbReference type="PRINTS" id="PR00689">
    <property type="entry name" value="ACOABINDINGP"/>
</dbReference>
<dbReference type="InterPro" id="IPR035984">
    <property type="entry name" value="Acyl-CoA-binding_sf"/>
</dbReference>
<dbReference type="GO" id="GO:0036042">
    <property type="term" value="F:long-chain fatty acyl-CoA binding"/>
    <property type="evidence" value="ECO:0007669"/>
    <property type="project" value="EnsemblFungi"/>
</dbReference>